<dbReference type="Pfam" id="PF04773">
    <property type="entry name" value="FecR"/>
    <property type="match status" value="1"/>
</dbReference>
<keyword evidence="1" id="KW-0472">Membrane</keyword>
<dbReference type="InterPro" id="IPR032508">
    <property type="entry name" value="FecR_C"/>
</dbReference>
<dbReference type="PIRSF" id="PIRSF018266">
    <property type="entry name" value="FecR"/>
    <property type="match status" value="1"/>
</dbReference>
<feature type="domain" description="FecR protein" evidence="2">
    <location>
        <begin position="120"/>
        <end position="204"/>
    </location>
</feature>
<protein>
    <submittedName>
        <fullName evidence="4">FecR domain-containing protein</fullName>
    </submittedName>
</protein>
<gene>
    <name evidence="4" type="ORF">KMW28_18730</name>
</gene>
<evidence type="ECO:0000259" key="2">
    <source>
        <dbReference type="Pfam" id="PF04773"/>
    </source>
</evidence>
<feature type="transmembrane region" description="Helical" evidence="1">
    <location>
        <begin position="87"/>
        <end position="109"/>
    </location>
</feature>
<dbReference type="InterPro" id="IPR012373">
    <property type="entry name" value="Ferrdict_sens_TM"/>
</dbReference>
<name>A0AAX1N2X6_9BACT</name>
<dbReference type="PANTHER" id="PTHR30273:SF2">
    <property type="entry name" value="PROTEIN FECR"/>
    <property type="match status" value="1"/>
</dbReference>
<keyword evidence="1" id="KW-0812">Transmembrane</keyword>
<accession>A0AAX1N2X6</accession>
<dbReference type="Pfam" id="PF16344">
    <property type="entry name" value="FecR_C"/>
    <property type="match status" value="1"/>
</dbReference>
<dbReference type="Gene3D" id="2.60.120.1440">
    <property type="match status" value="1"/>
</dbReference>
<dbReference type="GO" id="GO:0016989">
    <property type="term" value="F:sigma factor antagonist activity"/>
    <property type="evidence" value="ECO:0007669"/>
    <property type="project" value="TreeGrafter"/>
</dbReference>
<dbReference type="Proteomes" id="UP000678679">
    <property type="component" value="Chromosome 1"/>
</dbReference>
<feature type="domain" description="Protein FecR C-terminal" evidence="3">
    <location>
        <begin position="246"/>
        <end position="310"/>
    </location>
</feature>
<sequence>MPSIDKYIENKDFVAWALGDDSFNDYWKQYLDQHPEESEDIEAAKSFVQKTSVKDPYFSVQREKELWDQISAKVVPSKTTKTVSMQWWKYAVAVVVLGFIASFYFLYFVPSNHVEIAHKGYTKDVDLPDGSKVALNAESTISFNKSEFSKERLIELKGEAFFEVEKGTLFQVQSEKGNVTVLGTSFNIYSRNDKWTVECFSGKVLVEDRAGKSVTLTKGEGVAYKDGDFVSLNTKGKLPSWKQGIFTYQNETLEEVFQEVQRQFDVRIIYKNPKVQHLRFTGTITNKSLETTLEVISKTMGINYQINKDKKEVEISM</sequence>
<reference evidence="4 5" key="1">
    <citation type="submission" date="2021-05" db="EMBL/GenBank/DDBJ databases">
        <title>Comparative genomic studies on the polysaccharide-degrading batcterial strains of the Flammeovirga genus.</title>
        <authorList>
            <person name="Zewei F."/>
            <person name="Zheng Z."/>
            <person name="Yu L."/>
            <person name="Ruyue G."/>
            <person name="Yanhong M."/>
            <person name="Yuanyuan C."/>
            <person name="Jingyan G."/>
            <person name="Wenjun H."/>
        </authorList>
    </citation>
    <scope>NUCLEOTIDE SEQUENCE [LARGE SCALE GENOMIC DNA]</scope>
    <source>
        <strain evidence="4 5">NBRC:100898</strain>
    </source>
</reference>
<keyword evidence="5" id="KW-1185">Reference proteome</keyword>
<evidence type="ECO:0000313" key="4">
    <source>
        <dbReference type="EMBL" id="QWG01656.1"/>
    </source>
</evidence>
<dbReference type="Gene3D" id="3.55.50.30">
    <property type="match status" value="1"/>
</dbReference>
<dbReference type="AlphaFoldDB" id="A0AAX1N2X6"/>
<dbReference type="KEGG" id="fya:KMW28_18730"/>
<dbReference type="EMBL" id="CP076132">
    <property type="protein sequence ID" value="QWG01656.1"/>
    <property type="molecule type" value="Genomic_DNA"/>
</dbReference>
<evidence type="ECO:0000256" key="1">
    <source>
        <dbReference type="SAM" id="Phobius"/>
    </source>
</evidence>
<proteinExistence type="predicted"/>
<organism evidence="4 5">
    <name type="scientific">Flammeovirga yaeyamensis</name>
    <dbReference type="NCBI Taxonomy" id="367791"/>
    <lineage>
        <taxon>Bacteria</taxon>
        <taxon>Pseudomonadati</taxon>
        <taxon>Bacteroidota</taxon>
        <taxon>Cytophagia</taxon>
        <taxon>Cytophagales</taxon>
        <taxon>Flammeovirgaceae</taxon>
        <taxon>Flammeovirga</taxon>
    </lineage>
</organism>
<keyword evidence="1" id="KW-1133">Transmembrane helix</keyword>
<dbReference type="RefSeq" id="WP_169666942.1">
    <property type="nucleotide sequence ID" value="NZ_CP076132.1"/>
</dbReference>
<dbReference type="PANTHER" id="PTHR30273">
    <property type="entry name" value="PERIPLASMIC SIGNAL SENSOR AND SIGMA FACTOR ACTIVATOR FECR-RELATED"/>
    <property type="match status" value="1"/>
</dbReference>
<evidence type="ECO:0000259" key="3">
    <source>
        <dbReference type="Pfam" id="PF16344"/>
    </source>
</evidence>
<evidence type="ECO:0000313" key="5">
    <source>
        <dbReference type="Proteomes" id="UP000678679"/>
    </source>
</evidence>
<dbReference type="InterPro" id="IPR006860">
    <property type="entry name" value="FecR"/>
</dbReference>